<gene>
    <name evidence="1" type="ORF">Cabys_2437</name>
    <name evidence="2" type="ORF">Calab_3504</name>
</gene>
<dbReference type="InterPro" id="IPR013783">
    <property type="entry name" value="Ig-like_fold"/>
</dbReference>
<accession>H1XXH9</accession>
<dbReference type="SUPFAM" id="SSF49265">
    <property type="entry name" value="Fibronectin type III"/>
    <property type="match status" value="1"/>
</dbReference>
<evidence type="ECO:0000313" key="3">
    <source>
        <dbReference type="Proteomes" id="UP000004671"/>
    </source>
</evidence>
<dbReference type="RefSeq" id="WP_006930589.1">
    <property type="nucleotide sequence ID" value="NZ_CM001402.1"/>
</dbReference>
<organism evidence="2 3">
    <name type="scientific">Caldithrix abyssi DSM 13497</name>
    <dbReference type="NCBI Taxonomy" id="880073"/>
    <lineage>
        <taxon>Bacteria</taxon>
        <taxon>Pseudomonadati</taxon>
        <taxon>Calditrichota</taxon>
        <taxon>Calditrichia</taxon>
        <taxon>Calditrichales</taxon>
        <taxon>Calditrichaceae</taxon>
        <taxon>Caldithrix</taxon>
    </lineage>
</organism>
<evidence type="ECO:0000313" key="2">
    <source>
        <dbReference type="EMBL" id="EHO43103.1"/>
    </source>
</evidence>
<dbReference type="EMBL" id="CM001402">
    <property type="protein sequence ID" value="EHO43103.1"/>
    <property type="molecule type" value="Genomic_DNA"/>
</dbReference>
<dbReference type="AlphaFoldDB" id="H1XXH9"/>
<dbReference type="InterPro" id="IPR003961">
    <property type="entry name" value="FN3_dom"/>
</dbReference>
<dbReference type="CDD" id="cd00063">
    <property type="entry name" value="FN3"/>
    <property type="match status" value="1"/>
</dbReference>
<dbReference type="Gene3D" id="2.130.10.10">
    <property type="entry name" value="YVTN repeat-like/Quinoprotein amine dehydrogenase"/>
    <property type="match status" value="1"/>
</dbReference>
<dbReference type="HOGENOM" id="CLU_645083_0_0_0"/>
<dbReference type="Proteomes" id="UP000004671">
    <property type="component" value="Chromosome"/>
</dbReference>
<dbReference type="InterPro" id="IPR036322">
    <property type="entry name" value="WD40_repeat_dom_sf"/>
</dbReference>
<dbReference type="Proteomes" id="UP000183868">
    <property type="component" value="Chromosome"/>
</dbReference>
<dbReference type="KEGG" id="caby:Cabys_2437"/>
<dbReference type="PROSITE" id="PS51257">
    <property type="entry name" value="PROKAR_LIPOPROTEIN"/>
    <property type="match status" value="1"/>
</dbReference>
<protein>
    <submittedName>
        <fullName evidence="2">Fibronectin type III domain protein</fullName>
    </submittedName>
</protein>
<dbReference type="Gene3D" id="2.60.40.10">
    <property type="entry name" value="Immunoglobulins"/>
    <property type="match status" value="1"/>
</dbReference>
<dbReference type="InterPro" id="IPR015943">
    <property type="entry name" value="WD40/YVTN_repeat-like_dom_sf"/>
</dbReference>
<proteinExistence type="predicted"/>
<sequence>MRSILFLVFFTLISCQYPMMDEDDDFSDIYPTPDYLRVISIGKHALKLEWSPMYGRYADSFFQIERSDGDTAFVVLDERVTHNYFFDYSVDPAKQYTYRLKAYNSWGESNFYYVRVKYDLFHQLKTTIDFPTTQKLKISRSGKMFAASSENLLMVWDNQTLQPVQEFSENSAYIGDFEFSALGQNMIYTSDSIVKGIHLPDGETLFTFATKNKVAALASSSDLSRIMIATSVDTGKSFSFDLIMYQPDGRLLWQKSNTGIVYDVLFTHDDKEVIAMHYGKICIFSARDGSLIMESGSEGDFYHSPALNYDGSALLFLRGNINGKYLNVLDLQSKHIEEYYLRESHYNSIVSFVQMGNTDTLIYGDANYIRFITMGAERAFYSFAATLNQIRYVVYSPLTGDLYCQAPGEPIYVYGATKSEQWRAY</sequence>
<dbReference type="InParanoid" id="H1XXH9"/>
<dbReference type="InterPro" id="IPR036116">
    <property type="entry name" value="FN3_sf"/>
</dbReference>
<name>H1XXH9_CALAY</name>
<dbReference type="PaxDb" id="880073-Calab_3504"/>
<evidence type="ECO:0000313" key="4">
    <source>
        <dbReference type="Proteomes" id="UP000183868"/>
    </source>
</evidence>
<evidence type="ECO:0000313" key="1">
    <source>
        <dbReference type="EMBL" id="APF19186.1"/>
    </source>
</evidence>
<dbReference type="SUPFAM" id="SSF50978">
    <property type="entry name" value="WD40 repeat-like"/>
    <property type="match status" value="1"/>
</dbReference>
<dbReference type="EMBL" id="CP018099">
    <property type="protein sequence ID" value="APF19186.1"/>
    <property type="molecule type" value="Genomic_DNA"/>
</dbReference>
<reference evidence="1 4" key="2">
    <citation type="submission" date="2016-11" db="EMBL/GenBank/DDBJ databases">
        <title>Genomic analysis of Caldithrix abyssi and proposal of a novel bacterial phylum Caldithrichaeota.</title>
        <authorList>
            <person name="Kublanov I."/>
            <person name="Sigalova O."/>
            <person name="Gavrilov S."/>
            <person name="Lebedinsky A."/>
            <person name="Ivanova N."/>
            <person name="Daum C."/>
            <person name="Reddy T."/>
            <person name="Klenk H.P."/>
            <person name="Goker M."/>
            <person name="Reva O."/>
            <person name="Miroshnichenko M."/>
            <person name="Kyprides N."/>
            <person name="Woyke T."/>
            <person name="Gelfand M."/>
        </authorList>
    </citation>
    <scope>NUCLEOTIDE SEQUENCE [LARGE SCALE GENOMIC DNA]</scope>
    <source>
        <strain evidence="1 4">LF13</strain>
    </source>
</reference>
<keyword evidence="3" id="KW-1185">Reference proteome</keyword>
<reference evidence="2 3" key="1">
    <citation type="submission" date="2011-09" db="EMBL/GenBank/DDBJ databases">
        <title>The permanent draft genome of Caldithrix abyssi DSM 13497.</title>
        <authorList>
            <consortium name="US DOE Joint Genome Institute (JGI-PGF)"/>
            <person name="Lucas S."/>
            <person name="Han J."/>
            <person name="Lapidus A."/>
            <person name="Bruce D."/>
            <person name="Goodwin L."/>
            <person name="Pitluck S."/>
            <person name="Peters L."/>
            <person name="Kyrpides N."/>
            <person name="Mavromatis K."/>
            <person name="Ivanova N."/>
            <person name="Mikhailova N."/>
            <person name="Chertkov O."/>
            <person name="Detter J.C."/>
            <person name="Tapia R."/>
            <person name="Han C."/>
            <person name="Land M."/>
            <person name="Hauser L."/>
            <person name="Markowitz V."/>
            <person name="Cheng J.-F."/>
            <person name="Hugenholtz P."/>
            <person name="Woyke T."/>
            <person name="Wu D."/>
            <person name="Spring S."/>
            <person name="Brambilla E."/>
            <person name="Klenk H.-P."/>
            <person name="Eisen J.A."/>
        </authorList>
    </citation>
    <scope>NUCLEOTIDE SEQUENCE [LARGE SCALE GENOMIC DNA]</scope>
    <source>
        <strain evidence="2 3">DSM 13497</strain>
    </source>
</reference>